<keyword evidence="7 17" id="KW-0378">Hydrolase</keyword>
<dbReference type="InterPro" id="IPR001452">
    <property type="entry name" value="SH3_domain"/>
</dbReference>
<dbReference type="PANTHER" id="PTHR10336">
    <property type="entry name" value="PHOSPHOINOSITIDE-SPECIFIC PHOSPHOLIPASE C FAMILY PROTEIN"/>
    <property type="match status" value="1"/>
</dbReference>
<keyword evidence="6" id="KW-0677">Repeat</keyword>
<dbReference type="InterPro" id="IPR035023">
    <property type="entry name" value="PLC-gamma_C-SH2"/>
</dbReference>
<dbReference type="PROSITE" id="PS50004">
    <property type="entry name" value="C2"/>
    <property type="match status" value="1"/>
</dbReference>
<keyword evidence="12 17" id="KW-0443">Lipid metabolism</keyword>
<evidence type="ECO:0000256" key="3">
    <source>
        <dbReference type="ARBA" id="ARBA00022443"/>
    </source>
</evidence>
<keyword evidence="15" id="KW-0456">Lyase</keyword>
<dbReference type="Gene3D" id="1.10.238.10">
    <property type="entry name" value="EF-hand"/>
    <property type="match status" value="1"/>
</dbReference>
<dbReference type="InterPro" id="IPR035892">
    <property type="entry name" value="C2_domain_sf"/>
</dbReference>
<dbReference type="FunFam" id="2.60.40.150:FF:000199">
    <property type="entry name" value="1-phosphatidylinositol 4,5-bisphosphate phosphodiesterase gamma"/>
    <property type="match status" value="1"/>
</dbReference>
<dbReference type="PRINTS" id="PR00390">
    <property type="entry name" value="PHPHLIPASEC"/>
</dbReference>
<accession>A0A2R5L918</accession>
<evidence type="ECO:0000259" key="21">
    <source>
        <dbReference type="PROSITE" id="PS50001"/>
    </source>
</evidence>
<keyword evidence="9" id="KW-0460">Magnesium</keyword>
<dbReference type="GO" id="GO:0048468">
    <property type="term" value="P:cell development"/>
    <property type="evidence" value="ECO:0007669"/>
    <property type="project" value="UniProtKB-ARBA"/>
</dbReference>
<feature type="domain" description="EF-hand" evidence="25">
    <location>
        <begin position="186"/>
        <end position="221"/>
    </location>
</feature>
<proteinExistence type="predicted"/>
<dbReference type="GO" id="GO:0046488">
    <property type="term" value="P:phosphatidylinositol metabolic process"/>
    <property type="evidence" value="ECO:0007669"/>
    <property type="project" value="TreeGrafter"/>
</dbReference>
<name>A0A2R5L918_9ACAR</name>
<evidence type="ECO:0000256" key="11">
    <source>
        <dbReference type="ARBA" id="ARBA00022999"/>
    </source>
</evidence>
<dbReference type="InterPro" id="IPR001711">
    <property type="entry name" value="PLipase_C_Pinositol-sp_Y"/>
</dbReference>
<feature type="domain" description="SH3" evidence="22">
    <location>
        <begin position="784"/>
        <end position="844"/>
    </location>
</feature>
<sequence length="1267" mass="146979">MAAPIHQNGSVPVASSCLPEIEQIIRKLEHGTSLIKFYQKGRPEKRTFSIKLETRQVIWWRPVTGRSIEEGAVDLREVKEVRLGRSSKMFDRWPEDARKWDPAQCFVVFYGNTFRLKTLSCVATSAKDCEQWIRGIRHLTSDTLASPYPLQVERWLRKEFYGMQNLRNVITLKDLKAFFPRVNCKLSTNKLKEHFQEVDTKRAGEIGFEGFASLYHNLMYDEKLFSDYFKAYSADGSKVTLQAFQKFLAQEQKDPLCEDERGVSKFMRDYLQDPLRDAQEPFFEVPEFLDFLFSKQNQVWDSKHDQVNQNMTLPLTHYWVASSHNTYLTGDQVKSESSTEAYARCLRMSCRCIELDCWDGADGMPYVYHGHTLTTKIRFIDVIKAIKEHAFVTSEYPVILSIENHCTLPQQRKMANLFQEVFGENLLTQPIERDASKMPSPEQLKRKIIIKHKKLPDGTDEKMVVVRNDEPGQDTDVSNALKNGILYLEDPVDKEWRPHFFMLTQNRMYYAEEQQMQDDEEEGEGETSSLQQQREGVPNEELHFGEKWFHGKLAGGRLKAQELLQQHAHLGDGTFLVRESDTFVGDYSLSFWRQGKVNHCRIKSKQERGQTKYYLIDTVAFDTLYSLISHYQTHPLRSQEFYMYLSEPVPQPNKHEGKEWYHPNITRIQSEELLKRVKYDGTFMVRPSEKEDCCFAISFRAENKIKHCRIKQEGRLFLIGSAQFESLVELVSYYEKHPLYRKVKLKYPVTEDVIRRIGTEPEGSPVHGAGPAGTYMDPDSFSGSSHVTVKALYDYRAQREDELSFCKHAIITHVVRHEGGWWRGNYGGKRQHWFPANFVEVIDAQENPEEGGSGEATPLGTLQKGSIDIVGSTVDILQSWPARGREWVFRIVSPTQLMPIEIAAPSREEMHDWVLKIRETAQSANDMIQQRREMERSLRLAKELSNLIIYCRSVQFCPERIGSFAEMSSFPETKVEKWISPQHCSFFLKYHRLQFSRVYPKGSRIDSSNYDPVHLWNCGCQMVALNYQTPDRPMQLNEGRFLQNGRSGYVLRPEFMHDDSYDPYDRTTLTNVHPITLSLKLIAGRHLMKSGRGIVSPFVEVEIIGADFDNSRYKTGTIPDNGLNPVWNEALMFDVCNPSLALLRFVVQDEDMFGDPNFLGQATYPLTCLRTGYRSVPLKNEYSEELELASLLIHLEIHATKEEDEAYVFIQRLRDESRELTRALDESERLGDTQQSQALRQQLTTTQEQLRSKHEERRLQLESSQKE</sequence>
<dbReference type="GO" id="GO:0004435">
    <property type="term" value="F:phosphatidylinositol-4,5-bisphosphate phospholipase C activity"/>
    <property type="evidence" value="ECO:0007669"/>
    <property type="project" value="UniProtKB-UniRule"/>
</dbReference>
<evidence type="ECO:0000256" key="1">
    <source>
        <dbReference type="ARBA" id="ARBA00000110"/>
    </source>
</evidence>
<dbReference type="SMART" id="SM00233">
    <property type="entry name" value="PH"/>
    <property type="match status" value="2"/>
</dbReference>
<dbReference type="InterPro" id="IPR011992">
    <property type="entry name" value="EF-hand-dom_pair"/>
</dbReference>
<dbReference type="SUPFAM" id="SSF47473">
    <property type="entry name" value="EF-hand"/>
    <property type="match status" value="1"/>
</dbReference>
<keyword evidence="3 19" id="KW-0728">SH3 domain</keyword>
<dbReference type="FunFam" id="2.30.30.40:FF:000119">
    <property type="entry name" value="1-phosphatidylinositol 4,5-bisphosphate phosphodiesterase gamma"/>
    <property type="match status" value="1"/>
</dbReference>
<dbReference type="GeneID" id="135378051"/>
<dbReference type="InterPro" id="IPR001849">
    <property type="entry name" value="PH_domain"/>
</dbReference>
<feature type="compositionally biased region" description="Basic and acidic residues" evidence="20">
    <location>
        <begin position="1250"/>
        <end position="1267"/>
    </location>
</feature>
<evidence type="ECO:0000259" key="25">
    <source>
        <dbReference type="PROSITE" id="PS50222"/>
    </source>
</evidence>
<dbReference type="CDD" id="cd11825">
    <property type="entry name" value="SH3_PLCgamma"/>
    <property type="match status" value="1"/>
</dbReference>
<dbReference type="PANTHER" id="PTHR10336:SF159">
    <property type="entry name" value="1-PHOSPHATIDYLINOSITOL 4,5-BISPHOSPHATE PHOSPHODIESTERASE GAMMA"/>
    <property type="match status" value="1"/>
</dbReference>
<feature type="compositionally biased region" description="Low complexity" evidence="20">
    <location>
        <begin position="1233"/>
        <end position="1249"/>
    </location>
</feature>
<feature type="domain" description="C2" evidence="23">
    <location>
        <begin position="1051"/>
        <end position="1180"/>
    </location>
</feature>
<dbReference type="SMART" id="SM00239">
    <property type="entry name" value="C2"/>
    <property type="match status" value="1"/>
</dbReference>
<keyword evidence="4" id="KW-0597">Phosphoprotein</keyword>
<dbReference type="Gene3D" id="3.30.505.10">
    <property type="entry name" value="SH2 domain"/>
    <property type="match status" value="2"/>
</dbReference>
<evidence type="ECO:0000256" key="18">
    <source>
        <dbReference type="PROSITE-ProRule" id="PRU00191"/>
    </source>
</evidence>
<dbReference type="Pfam" id="PF00018">
    <property type="entry name" value="SH3_1"/>
    <property type="match status" value="1"/>
</dbReference>
<dbReference type="InterPro" id="IPR011993">
    <property type="entry name" value="PH-like_dom_sf"/>
</dbReference>
<dbReference type="InterPro" id="IPR035024">
    <property type="entry name" value="PLC-gamma_N-SH2"/>
</dbReference>
<evidence type="ECO:0000259" key="22">
    <source>
        <dbReference type="PROSITE" id="PS50002"/>
    </source>
</evidence>
<dbReference type="SMART" id="SM00148">
    <property type="entry name" value="PLCXc"/>
    <property type="match status" value="1"/>
</dbReference>
<evidence type="ECO:0000256" key="6">
    <source>
        <dbReference type="ARBA" id="ARBA00022737"/>
    </source>
</evidence>
<dbReference type="Pfam" id="PF23583">
    <property type="entry name" value="EF_HAND_2_PLCG"/>
    <property type="match status" value="1"/>
</dbReference>
<dbReference type="GO" id="GO:0032587">
    <property type="term" value="C:ruffle membrane"/>
    <property type="evidence" value="ECO:0007669"/>
    <property type="project" value="TreeGrafter"/>
</dbReference>
<evidence type="ECO:0000256" key="10">
    <source>
        <dbReference type="ARBA" id="ARBA00022963"/>
    </source>
</evidence>
<dbReference type="AlphaFoldDB" id="A0A2R5L918"/>
<organism evidence="26">
    <name type="scientific">Ornithodoros turicata</name>
    <dbReference type="NCBI Taxonomy" id="34597"/>
    <lineage>
        <taxon>Eukaryota</taxon>
        <taxon>Metazoa</taxon>
        <taxon>Ecdysozoa</taxon>
        <taxon>Arthropoda</taxon>
        <taxon>Chelicerata</taxon>
        <taxon>Arachnida</taxon>
        <taxon>Acari</taxon>
        <taxon>Parasitiformes</taxon>
        <taxon>Ixodida</taxon>
        <taxon>Ixodoidea</taxon>
        <taxon>Argasidae</taxon>
        <taxon>Ornithodorinae</taxon>
        <taxon>Ornithodoros</taxon>
    </lineage>
</organism>
<dbReference type="PROSITE" id="PS50002">
    <property type="entry name" value="SH3"/>
    <property type="match status" value="1"/>
</dbReference>
<dbReference type="EMBL" id="GGLE01001829">
    <property type="protein sequence ID" value="MBY05955.1"/>
    <property type="molecule type" value="Transcribed_RNA"/>
</dbReference>
<dbReference type="Pfam" id="PF00388">
    <property type="entry name" value="PI-PLC-X"/>
    <property type="match status" value="1"/>
</dbReference>
<keyword evidence="14 17" id="KW-0807">Transducer</keyword>
<evidence type="ECO:0000313" key="26">
    <source>
        <dbReference type="EMBL" id="MBY05955.1"/>
    </source>
</evidence>
<dbReference type="CDD" id="cd10341">
    <property type="entry name" value="SH2_N-SH2_PLC_gamma_like"/>
    <property type="match status" value="1"/>
</dbReference>
<reference evidence="26" key="1">
    <citation type="submission" date="2018-03" db="EMBL/GenBank/DDBJ databases">
        <title>The relapsing fever spirochete Borrelia turicatae persists in the highly oxidative environment of its soft-bodied tick vector.</title>
        <authorList>
            <person name="Bourret T.J."/>
            <person name="Boyle W.K."/>
            <person name="Valenzuela J.G."/>
            <person name="Oliveira F."/>
            <person name="Lopez J.E."/>
        </authorList>
    </citation>
    <scope>NUCLEOTIDE SEQUENCE</scope>
    <source>
        <strain evidence="26">Kansas strain/isolate</strain>
        <tissue evidence="26">Salivary glands</tissue>
    </source>
</reference>
<evidence type="ECO:0000256" key="8">
    <source>
        <dbReference type="ARBA" id="ARBA00022837"/>
    </source>
</evidence>
<dbReference type="SMART" id="SM00252">
    <property type="entry name" value="SH2"/>
    <property type="match status" value="2"/>
</dbReference>
<keyword evidence="5" id="KW-0479">Metal-binding</keyword>
<dbReference type="InterPro" id="IPR016279">
    <property type="entry name" value="PLC-gamma"/>
</dbReference>
<feature type="domain" description="SH2" evidence="21">
    <location>
        <begin position="660"/>
        <end position="749"/>
    </location>
</feature>
<dbReference type="Gene3D" id="2.60.40.150">
    <property type="entry name" value="C2 domain"/>
    <property type="match status" value="1"/>
</dbReference>
<dbReference type="Pfam" id="PF00168">
    <property type="entry name" value="C2"/>
    <property type="match status" value="1"/>
</dbReference>
<evidence type="ECO:0000256" key="12">
    <source>
        <dbReference type="ARBA" id="ARBA00023098"/>
    </source>
</evidence>
<dbReference type="InterPro" id="IPR000909">
    <property type="entry name" value="PLipase_C_PInositol-sp_X_dom"/>
</dbReference>
<feature type="domain" description="SH2" evidence="21">
    <location>
        <begin position="548"/>
        <end position="649"/>
    </location>
</feature>
<dbReference type="InterPro" id="IPR000008">
    <property type="entry name" value="C2_dom"/>
</dbReference>
<evidence type="ECO:0000256" key="13">
    <source>
        <dbReference type="ARBA" id="ARBA00023157"/>
    </source>
</evidence>
<comment type="catalytic activity">
    <reaction evidence="16">
        <text>a 1,2-diacyl-sn-glycero-3-phospho-(1D-myo-inositol-4,5-bisphosphate) + H2O = 1D-myo-inositol 1,4,5-trisphosphate + a 1,2-diacyl-sn-glycerol + H(+)</text>
        <dbReference type="Rhea" id="RHEA:33179"/>
        <dbReference type="ChEBI" id="CHEBI:15377"/>
        <dbReference type="ChEBI" id="CHEBI:15378"/>
        <dbReference type="ChEBI" id="CHEBI:17815"/>
        <dbReference type="ChEBI" id="CHEBI:58456"/>
        <dbReference type="ChEBI" id="CHEBI:203600"/>
        <dbReference type="EC" id="3.1.4.11"/>
    </reaction>
    <physiologicalReaction direction="left-to-right" evidence="16">
        <dbReference type="Rhea" id="RHEA:33180"/>
    </physiologicalReaction>
</comment>
<evidence type="ECO:0000256" key="2">
    <source>
        <dbReference type="ARBA" id="ARBA00001913"/>
    </source>
</evidence>
<dbReference type="CDD" id="cd13362">
    <property type="entry name" value="PH_PLC_gamma"/>
    <property type="match status" value="1"/>
</dbReference>
<dbReference type="InterPro" id="IPR001192">
    <property type="entry name" value="PI-PLC_fam"/>
</dbReference>
<dbReference type="PROSITE" id="PS50007">
    <property type="entry name" value="PIPLC_X_DOMAIN"/>
    <property type="match status" value="1"/>
</dbReference>
<dbReference type="InterPro" id="IPR036028">
    <property type="entry name" value="SH3-like_dom_sf"/>
</dbReference>
<dbReference type="CDD" id="cd00275">
    <property type="entry name" value="C2_PLC_like"/>
    <property type="match status" value="1"/>
</dbReference>
<keyword evidence="11 18" id="KW-0727">SH2 domain</keyword>
<evidence type="ECO:0000256" key="14">
    <source>
        <dbReference type="ARBA" id="ARBA00023224"/>
    </source>
</evidence>
<dbReference type="GO" id="GO:0051209">
    <property type="term" value="P:release of sequestered calcium ion into cytosol"/>
    <property type="evidence" value="ECO:0007669"/>
    <property type="project" value="TreeGrafter"/>
</dbReference>
<evidence type="ECO:0000259" key="24">
    <source>
        <dbReference type="PROSITE" id="PS50008"/>
    </source>
</evidence>
<evidence type="ECO:0000256" key="17">
    <source>
        <dbReference type="PIRNR" id="PIRNR000952"/>
    </source>
</evidence>
<evidence type="ECO:0000256" key="16">
    <source>
        <dbReference type="ARBA" id="ARBA00023674"/>
    </source>
</evidence>
<dbReference type="SUPFAM" id="SSF55550">
    <property type="entry name" value="SH2 domain"/>
    <property type="match status" value="2"/>
</dbReference>
<evidence type="ECO:0000256" key="19">
    <source>
        <dbReference type="PROSITE-ProRule" id="PRU00192"/>
    </source>
</evidence>
<dbReference type="Gene3D" id="2.30.30.40">
    <property type="entry name" value="SH3 Domains"/>
    <property type="match status" value="1"/>
</dbReference>
<comment type="cofactor">
    <cofactor evidence="2">
        <name>Ca(2+)</name>
        <dbReference type="ChEBI" id="CHEBI:29108"/>
    </cofactor>
</comment>
<dbReference type="Pfam" id="PF00387">
    <property type="entry name" value="PI-PLC-Y"/>
    <property type="match status" value="1"/>
</dbReference>
<dbReference type="SUPFAM" id="SSF51695">
    <property type="entry name" value="PLC-like phosphodiesterases"/>
    <property type="match status" value="1"/>
</dbReference>
<evidence type="ECO:0000256" key="4">
    <source>
        <dbReference type="ARBA" id="ARBA00022553"/>
    </source>
</evidence>
<dbReference type="InterPro" id="IPR056586">
    <property type="entry name" value="EF-hand_PLCG1"/>
</dbReference>
<dbReference type="FunFam" id="3.20.20.190:FF:000043">
    <property type="entry name" value="1-phosphatidylinositol 4,5-bisphosphate phosphodiesterase gamma"/>
    <property type="match status" value="1"/>
</dbReference>
<dbReference type="FunFam" id="3.20.20.190:FF:000004">
    <property type="entry name" value="1-phosphatidylinositol 4,5-bisphosphate phosphodiesterase gamma"/>
    <property type="match status" value="1"/>
</dbReference>
<dbReference type="GO" id="GO:0005509">
    <property type="term" value="F:calcium ion binding"/>
    <property type="evidence" value="ECO:0007669"/>
    <property type="project" value="InterPro"/>
</dbReference>
<evidence type="ECO:0000256" key="9">
    <source>
        <dbReference type="ARBA" id="ARBA00022842"/>
    </source>
</evidence>
<dbReference type="PRINTS" id="PR00401">
    <property type="entry name" value="SH2DOMAIN"/>
</dbReference>
<dbReference type="InterPro" id="IPR057061">
    <property type="entry name" value="PLCG_EF-hand_2"/>
</dbReference>
<dbReference type="CDD" id="cd09932">
    <property type="entry name" value="SH2_C-SH2_PLC_gamma_like"/>
    <property type="match status" value="1"/>
</dbReference>
<comment type="catalytic activity">
    <reaction evidence="1">
        <text>an N-(acyl)-sphingosylphosphoethanolamine = an N-(acyl)-sphingosyl-1,3-cyclic phosphate + ethanolamine</text>
        <dbReference type="Rhea" id="RHEA:60648"/>
        <dbReference type="ChEBI" id="CHEBI:57603"/>
        <dbReference type="ChEBI" id="CHEBI:143891"/>
        <dbReference type="ChEBI" id="CHEBI:143892"/>
    </reaction>
</comment>
<feature type="region of interest" description="Disordered" evidence="20">
    <location>
        <begin position="1225"/>
        <end position="1267"/>
    </location>
</feature>
<dbReference type="SUPFAM" id="SSF49562">
    <property type="entry name" value="C2 domain (Calcium/lipid-binding domain, CaLB)"/>
    <property type="match status" value="1"/>
</dbReference>
<dbReference type="CTD" id="32601"/>
<dbReference type="InterPro" id="IPR000980">
    <property type="entry name" value="SH2"/>
</dbReference>
<dbReference type="SMART" id="SM00326">
    <property type="entry name" value="SH3"/>
    <property type="match status" value="1"/>
</dbReference>
<dbReference type="FunFam" id="3.30.505.10:FF:000009">
    <property type="entry name" value="1-phosphatidylinositol 4,5-bisphosphate phosphodiesterase gamma"/>
    <property type="match status" value="1"/>
</dbReference>
<dbReference type="RefSeq" id="XP_064466964.1">
    <property type="nucleotide sequence ID" value="XM_064610894.1"/>
</dbReference>
<dbReference type="KEGG" id="oti:135378051"/>
<keyword evidence="13" id="KW-1015">Disulfide bond</keyword>
<dbReference type="InterPro" id="IPR017946">
    <property type="entry name" value="PLC-like_Pdiesterase_TIM-brl"/>
</dbReference>
<dbReference type="PROSITE" id="PS50222">
    <property type="entry name" value="EF_HAND_2"/>
    <property type="match status" value="1"/>
</dbReference>
<dbReference type="Pfam" id="PF00017">
    <property type="entry name" value="SH2"/>
    <property type="match status" value="2"/>
</dbReference>
<evidence type="ECO:0000256" key="5">
    <source>
        <dbReference type="ARBA" id="ARBA00022723"/>
    </source>
</evidence>
<dbReference type="FunFam" id="3.30.505.10:FF:000011">
    <property type="entry name" value="1-phosphatidylinositol 4,5-bisphosphate phosphodiesterase gamma"/>
    <property type="match status" value="1"/>
</dbReference>
<evidence type="ECO:0000259" key="23">
    <source>
        <dbReference type="PROSITE" id="PS50004"/>
    </source>
</evidence>
<keyword evidence="8" id="KW-0106">Calcium</keyword>
<dbReference type="SUPFAM" id="SSF50729">
    <property type="entry name" value="PH domain-like"/>
    <property type="match status" value="1"/>
</dbReference>
<dbReference type="GO" id="GO:0048015">
    <property type="term" value="P:phosphatidylinositol-mediated signaling"/>
    <property type="evidence" value="ECO:0007669"/>
    <property type="project" value="TreeGrafter"/>
</dbReference>
<evidence type="ECO:0000256" key="7">
    <source>
        <dbReference type="ARBA" id="ARBA00022801"/>
    </source>
</evidence>
<dbReference type="InterPro" id="IPR036860">
    <property type="entry name" value="SH2_dom_sf"/>
</dbReference>
<dbReference type="Gene3D" id="2.30.29.30">
    <property type="entry name" value="Pleckstrin-homology domain (PH domain)/Phosphotyrosine-binding domain (PTB)"/>
    <property type="match status" value="1"/>
</dbReference>
<dbReference type="PIRSF" id="PIRSF000952">
    <property type="entry name" value="PLC-gamma"/>
    <property type="match status" value="1"/>
</dbReference>
<dbReference type="Pfam" id="PF23329">
    <property type="entry name" value="EF_HAND_1_PLCG"/>
    <property type="match status" value="1"/>
</dbReference>
<feature type="compositionally biased region" description="Acidic residues" evidence="20">
    <location>
        <begin position="515"/>
        <end position="525"/>
    </location>
</feature>
<dbReference type="CDD" id="cd08592">
    <property type="entry name" value="PI-PLCc_gamma"/>
    <property type="match status" value="1"/>
</dbReference>
<feature type="domain" description="PI-PLC Y-box" evidence="24">
    <location>
        <begin position="944"/>
        <end position="1056"/>
    </location>
</feature>
<keyword evidence="10 17" id="KW-0442">Lipid degradation</keyword>
<feature type="region of interest" description="Disordered" evidence="20">
    <location>
        <begin position="514"/>
        <end position="537"/>
    </location>
</feature>
<dbReference type="Gene3D" id="3.20.20.190">
    <property type="entry name" value="Phosphatidylinositol (PI) phosphodiesterase"/>
    <property type="match status" value="2"/>
</dbReference>
<dbReference type="InterPro" id="IPR002048">
    <property type="entry name" value="EF_hand_dom"/>
</dbReference>
<evidence type="ECO:0000256" key="20">
    <source>
        <dbReference type="SAM" id="MobiDB-lite"/>
    </source>
</evidence>
<dbReference type="SMART" id="SM00149">
    <property type="entry name" value="PLCYc"/>
    <property type="match status" value="1"/>
</dbReference>
<dbReference type="GO" id="GO:0010634">
    <property type="term" value="P:positive regulation of epithelial cell migration"/>
    <property type="evidence" value="ECO:0007669"/>
    <property type="project" value="TreeGrafter"/>
</dbReference>
<dbReference type="PROSITE" id="PS50001">
    <property type="entry name" value="SH2"/>
    <property type="match status" value="2"/>
</dbReference>
<protein>
    <recommendedName>
        <fullName evidence="17">1-phosphatidylinositol 4,5-bisphosphate phosphodiesterase gamma</fullName>
        <ecNumber evidence="17">3.1.4.11</ecNumber>
    </recommendedName>
</protein>
<dbReference type="SUPFAM" id="SSF50044">
    <property type="entry name" value="SH3-domain"/>
    <property type="match status" value="1"/>
</dbReference>
<evidence type="ECO:0000256" key="15">
    <source>
        <dbReference type="ARBA" id="ARBA00023239"/>
    </source>
</evidence>
<dbReference type="PROSITE" id="PS50008">
    <property type="entry name" value="PIPLC_Y_DOMAIN"/>
    <property type="match status" value="1"/>
</dbReference>
<comment type="function">
    <text evidence="17">Mediates the production of the second messenger molecules diacylglycerol (DAG) and inositol 1,4,5-trisphosphate (IP3). Plays an important role in the regulation of intracellular signaling cascades.</text>
</comment>
<dbReference type="EC" id="3.1.4.11" evidence="17"/>
<dbReference type="CDD" id="cd16201">
    <property type="entry name" value="EFh_PI-PLCgamma"/>
    <property type="match status" value="1"/>
</dbReference>
<dbReference type="GO" id="GO:0016829">
    <property type="term" value="F:lyase activity"/>
    <property type="evidence" value="ECO:0007669"/>
    <property type="project" value="UniProtKB-KW"/>
</dbReference>
<dbReference type="GO" id="GO:0009395">
    <property type="term" value="P:phospholipid catabolic process"/>
    <property type="evidence" value="ECO:0007669"/>
    <property type="project" value="UniProtKB-UniRule"/>
</dbReference>